<dbReference type="EMBL" id="CP157948">
    <property type="protein sequence ID" value="XBS90569.1"/>
    <property type="molecule type" value="Genomic_DNA"/>
</dbReference>
<dbReference type="PANTHER" id="PTHR30097">
    <property type="entry name" value="CATION EFFLUX SYSTEM PROTEIN CUSB"/>
    <property type="match status" value="1"/>
</dbReference>
<evidence type="ECO:0000256" key="1">
    <source>
        <dbReference type="ARBA" id="ARBA00009477"/>
    </source>
</evidence>
<protein>
    <submittedName>
        <fullName evidence="6">Efflux RND transporter periplasmic adaptor subunit</fullName>
    </submittedName>
</protein>
<evidence type="ECO:0000259" key="4">
    <source>
        <dbReference type="Pfam" id="PF25967"/>
    </source>
</evidence>
<dbReference type="GO" id="GO:0016020">
    <property type="term" value="C:membrane"/>
    <property type="evidence" value="ECO:0007669"/>
    <property type="project" value="InterPro"/>
</dbReference>
<dbReference type="Gene3D" id="2.40.50.100">
    <property type="match status" value="1"/>
</dbReference>
<dbReference type="FunFam" id="2.40.30.170:FF:000010">
    <property type="entry name" value="Efflux RND transporter periplasmic adaptor subunit"/>
    <property type="match status" value="1"/>
</dbReference>
<dbReference type="Gene3D" id="1.10.287.470">
    <property type="entry name" value="Helix hairpin bin"/>
    <property type="match status" value="1"/>
</dbReference>
<organism evidence="6">
    <name type="scientific">Rhodanobacter sp. IGA1.0</name>
    <dbReference type="NCBI Taxonomy" id="3158582"/>
    <lineage>
        <taxon>Bacteria</taxon>
        <taxon>Pseudomonadati</taxon>
        <taxon>Pseudomonadota</taxon>
        <taxon>Gammaproteobacteria</taxon>
        <taxon>Lysobacterales</taxon>
        <taxon>Rhodanobacteraceae</taxon>
        <taxon>Rhodanobacter</taxon>
    </lineage>
</organism>
<name>A0AAU7QNE5_9GAMM</name>
<dbReference type="AlphaFoldDB" id="A0AAU7QNE5"/>
<dbReference type="PROSITE" id="PS51257">
    <property type="entry name" value="PROKAR_LIPOPROTEIN"/>
    <property type="match status" value="1"/>
</dbReference>
<evidence type="ECO:0000256" key="2">
    <source>
        <dbReference type="ARBA" id="ARBA00022448"/>
    </source>
</evidence>
<dbReference type="InterPro" id="IPR051909">
    <property type="entry name" value="MFP_Cation_Efflux"/>
</dbReference>
<dbReference type="Pfam" id="PF25967">
    <property type="entry name" value="RND-MFP_C"/>
    <property type="match status" value="1"/>
</dbReference>
<dbReference type="GO" id="GO:0022857">
    <property type="term" value="F:transmembrane transporter activity"/>
    <property type="evidence" value="ECO:0007669"/>
    <property type="project" value="InterPro"/>
</dbReference>
<dbReference type="Gene3D" id="2.40.420.20">
    <property type="match status" value="1"/>
</dbReference>
<sequence>MKSRSSSVAPRTPPVRLACLLALGMLIGVAGCSSKSAAPQVAAADTPKNVTMTAAQRQHIRLLTLAPASFHRTVDTTGVVDFDNDQATSVLAPFSGPVARLLVAPGDKVRQGQPLALVDSPDFSAAIGSYRKELITARNARRLADADKDLLQHEGVSRRETEQAQIDAASAEADRDAALQALVALDVDAATIKAIQAGRTVARVQGVIRAPIAGTVVDKLITPGQLLQAGSTPCFTVADLSKVWVMAQLSAAELAGIGVGDPAQVDAGTPGEEWPGTVDNIAAVVNPDTRAIAARIVVNNPEGVLRKQMYLRVRIQSRQAGEGLRVPASALLRDDENLPFVYLLQHDGSFARRHVTMGTRSGDGYLISEGLRAGDRIVVDGGIFVQFMQNQ</sequence>
<dbReference type="Pfam" id="PF25973">
    <property type="entry name" value="BSH_CzcB"/>
    <property type="match status" value="1"/>
</dbReference>
<dbReference type="PANTHER" id="PTHR30097:SF16">
    <property type="entry name" value="CATION EFFLUX SYSTEM (CZCB-LIKE)"/>
    <property type="match status" value="1"/>
</dbReference>
<gene>
    <name evidence="6" type="ORF">ABNK63_02695</name>
</gene>
<dbReference type="Gene3D" id="2.40.30.170">
    <property type="match status" value="1"/>
</dbReference>
<accession>A0AAU7QNE5</accession>
<evidence type="ECO:0000313" key="6">
    <source>
        <dbReference type="EMBL" id="XBS90569.1"/>
    </source>
</evidence>
<feature type="domain" description="CusB-like beta-barrel" evidence="3">
    <location>
        <begin position="242"/>
        <end position="318"/>
    </location>
</feature>
<feature type="domain" description="Multidrug resistance protein MdtA-like C-terminal permuted SH3" evidence="4">
    <location>
        <begin position="326"/>
        <end position="381"/>
    </location>
</feature>
<dbReference type="InterPro" id="IPR058792">
    <property type="entry name" value="Beta-barrel_RND_2"/>
</dbReference>
<evidence type="ECO:0000259" key="3">
    <source>
        <dbReference type="Pfam" id="PF25954"/>
    </source>
</evidence>
<feature type="domain" description="CzcB-like barrel-sandwich hybrid" evidence="5">
    <location>
        <begin position="88"/>
        <end position="239"/>
    </location>
</feature>
<dbReference type="Pfam" id="PF25954">
    <property type="entry name" value="Beta-barrel_RND_2"/>
    <property type="match status" value="1"/>
</dbReference>
<dbReference type="InterPro" id="IPR058647">
    <property type="entry name" value="BSH_CzcB-like"/>
</dbReference>
<reference evidence="6" key="1">
    <citation type="submission" date="2024-06" db="EMBL/GenBank/DDBJ databases">
        <authorList>
            <person name="Sun Y."/>
        </authorList>
    </citation>
    <scope>NUCLEOTIDE SEQUENCE</scope>
    <source>
        <strain evidence="6">IGA1.0</strain>
    </source>
</reference>
<keyword evidence="2" id="KW-0813">Transport</keyword>
<dbReference type="NCBIfam" id="TIGR01730">
    <property type="entry name" value="RND_mfp"/>
    <property type="match status" value="1"/>
</dbReference>
<dbReference type="SUPFAM" id="SSF111369">
    <property type="entry name" value="HlyD-like secretion proteins"/>
    <property type="match status" value="1"/>
</dbReference>
<proteinExistence type="inferred from homology"/>
<comment type="similarity">
    <text evidence="1">Belongs to the membrane fusion protein (MFP) (TC 8.A.1) family.</text>
</comment>
<dbReference type="InterPro" id="IPR006143">
    <property type="entry name" value="RND_pump_MFP"/>
</dbReference>
<dbReference type="RefSeq" id="WP_350016622.1">
    <property type="nucleotide sequence ID" value="NZ_CP157948.1"/>
</dbReference>
<evidence type="ECO:0000259" key="5">
    <source>
        <dbReference type="Pfam" id="PF25973"/>
    </source>
</evidence>
<dbReference type="InterPro" id="IPR058627">
    <property type="entry name" value="MdtA-like_C"/>
</dbReference>